<evidence type="ECO:0000256" key="1">
    <source>
        <dbReference type="SAM" id="Phobius"/>
    </source>
</evidence>
<evidence type="ECO:0000313" key="3">
    <source>
        <dbReference type="Proteomes" id="UP000663852"/>
    </source>
</evidence>
<organism evidence="2 3">
    <name type="scientific">Adineta ricciae</name>
    <name type="common">Rotifer</name>
    <dbReference type="NCBI Taxonomy" id="249248"/>
    <lineage>
        <taxon>Eukaryota</taxon>
        <taxon>Metazoa</taxon>
        <taxon>Spiralia</taxon>
        <taxon>Gnathifera</taxon>
        <taxon>Rotifera</taxon>
        <taxon>Eurotatoria</taxon>
        <taxon>Bdelloidea</taxon>
        <taxon>Adinetida</taxon>
        <taxon>Adinetidae</taxon>
        <taxon>Adineta</taxon>
    </lineage>
</organism>
<dbReference type="AlphaFoldDB" id="A0A815IYQ9"/>
<protein>
    <submittedName>
        <fullName evidence="2">Uncharacterized protein</fullName>
    </submittedName>
</protein>
<keyword evidence="1" id="KW-0472">Membrane</keyword>
<evidence type="ECO:0000313" key="2">
    <source>
        <dbReference type="EMBL" id="CAF1374717.1"/>
    </source>
</evidence>
<proteinExistence type="predicted"/>
<reference evidence="2" key="1">
    <citation type="submission" date="2021-02" db="EMBL/GenBank/DDBJ databases">
        <authorList>
            <person name="Nowell W R."/>
        </authorList>
    </citation>
    <scope>NUCLEOTIDE SEQUENCE</scope>
</reference>
<comment type="caution">
    <text evidence="2">The sequence shown here is derived from an EMBL/GenBank/DDBJ whole genome shotgun (WGS) entry which is preliminary data.</text>
</comment>
<keyword evidence="1" id="KW-0812">Transmembrane</keyword>
<sequence length="169" mass="19514">MVSFSSFRPLFGFSPTVPQGFTELLPNSARSTQGSMKTIPNYRWLRRSTQGSMKTTPNYRWFGRKNAQPSAVMYTHPKFGNDIAKLSMITCSRSRFGKTIAKLGIVFCGDSSIDRISSRLCIMLFSYKQVCQAMVQYILFKFTKIVAFLFFVLIKSCRFAPYNSRYFYR</sequence>
<name>A0A815IYQ9_ADIRI</name>
<gene>
    <name evidence="2" type="ORF">EDS130_LOCUS34581</name>
</gene>
<accession>A0A815IYQ9</accession>
<dbReference type="EMBL" id="CAJNOJ010000292">
    <property type="protein sequence ID" value="CAF1374717.1"/>
    <property type="molecule type" value="Genomic_DNA"/>
</dbReference>
<feature type="transmembrane region" description="Helical" evidence="1">
    <location>
        <begin position="134"/>
        <end position="154"/>
    </location>
</feature>
<dbReference type="Proteomes" id="UP000663852">
    <property type="component" value="Unassembled WGS sequence"/>
</dbReference>
<keyword evidence="1" id="KW-1133">Transmembrane helix</keyword>